<sequence length="358" mass="41080">MADWEKLSRELLELIAQRLAIEDFLAFGAVCTSWRSVATKEMYDAKSKAPWLVTSTYKQMPELCSPSRGRIYPVKSPGTRAQTLSPRGWMLLSNWDHKYRIFNPVSSVSIELPALEKLLRTSRLHVEFDRLMQRICVCLRIDRIALSSSPSLSRSYAVMIAVNWDLGRGRLAFHRSGEDEWTVVSRPAETGPPWPKVLQLIYYDGLFVALDAENHITTLNERERRMESRLVLGQNFKGWAPYLVECSGSLLVAWKTRGGKGNRFRVFEVDLEKGTQEEVKSLGNASLFLNDNSSFSMEFNAGSCLPGIKPNHVYYVEEKKEKIYSMDYGSVETFSDATDHGRVGQWCRHERQWFQPDF</sequence>
<dbReference type="EMBL" id="KK198754">
    <property type="protein sequence ID" value="KCW87321.1"/>
    <property type="molecule type" value="Genomic_DNA"/>
</dbReference>
<dbReference type="InParanoid" id="A0A059DA75"/>
<dbReference type="Pfam" id="PF00646">
    <property type="entry name" value="F-box"/>
    <property type="match status" value="1"/>
</dbReference>
<accession>A0A059DA75</accession>
<gene>
    <name evidence="3" type="ORF">EUGRSUZ_B03809</name>
</gene>
<dbReference type="InterPro" id="IPR050942">
    <property type="entry name" value="F-box_BR-signaling"/>
</dbReference>
<proteinExistence type="predicted"/>
<evidence type="ECO:0000259" key="1">
    <source>
        <dbReference type="Pfam" id="PF00646"/>
    </source>
</evidence>
<reference evidence="3" key="1">
    <citation type="submission" date="2013-07" db="EMBL/GenBank/DDBJ databases">
        <title>The genome of Eucalyptus grandis.</title>
        <authorList>
            <person name="Schmutz J."/>
            <person name="Hayes R."/>
            <person name="Myburg A."/>
            <person name="Tuskan G."/>
            <person name="Grattapaglia D."/>
            <person name="Rokhsar D.S."/>
        </authorList>
    </citation>
    <scope>NUCLEOTIDE SEQUENCE</scope>
    <source>
        <tissue evidence="3">Leaf extractions</tissue>
    </source>
</reference>
<dbReference type="eggNOG" id="ENOG502S2CQ">
    <property type="taxonomic scope" value="Eukaryota"/>
</dbReference>
<dbReference type="STRING" id="71139.A0A059DA75"/>
<dbReference type="AlphaFoldDB" id="A0A059DA75"/>
<dbReference type="Gene3D" id="1.20.1280.50">
    <property type="match status" value="1"/>
</dbReference>
<dbReference type="InterPro" id="IPR001810">
    <property type="entry name" value="F-box_dom"/>
</dbReference>
<dbReference type="Gramene" id="KCW87321">
    <property type="protein sequence ID" value="KCW87321"/>
    <property type="gene ID" value="EUGRSUZ_B03809"/>
</dbReference>
<dbReference type="FunCoup" id="A0A059DA75">
    <property type="interactions" value="921"/>
</dbReference>
<name>A0A059DA75_EUCGR</name>
<feature type="domain" description="F-box" evidence="1">
    <location>
        <begin position="4"/>
        <end position="40"/>
    </location>
</feature>
<evidence type="ECO:0008006" key="4">
    <source>
        <dbReference type="Google" id="ProtNLM"/>
    </source>
</evidence>
<dbReference type="Pfam" id="PF03478">
    <property type="entry name" value="Beta-prop_KIB1-4"/>
    <property type="match status" value="1"/>
</dbReference>
<evidence type="ECO:0000259" key="2">
    <source>
        <dbReference type="Pfam" id="PF03478"/>
    </source>
</evidence>
<dbReference type="InterPro" id="IPR036047">
    <property type="entry name" value="F-box-like_dom_sf"/>
</dbReference>
<evidence type="ECO:0000313" key="3">
    <source>
        <dbReference type="EMBL" id="KCW87321.1"/>
    </source>
</evidence>
<dbReference type="PANTHER" id="PTHR44259:SF65">
    <property type="entry name" value="F-BOX DOMAIN-CONTAINING PROTEIN"/>
    <property type="match status" value="1"/>
</dbReference>
<feature type="domain" description="KIB1-4 beta-propeller" evidence="2">
    <location>
        <begin position="64"/>
        <end position="322"/>
    </location>
</feature>
<dbReference type="KEGG" id="egr:104435715"/>
<dbReference type="PANTHER" id="PTHR44259">
    <property type="entry name" value="OS07G0183000 PROTEIN-RELATED"/>
    <property type="match status" value="1"/>
</dbReference>
<dbReference type="SUPFAM" id="SSF81383">
    <property type="entry name" value="F-box domain"/>
    <property type="match status" value="1"/>
</dbReference>
<protein>
    <recommendedName>
        <fullName evidence="4">F-box domain-containing protein</fullName>
    </recommendedName>
</protein>
<dbReference type="OMA" id="IECISAQ"/>
<dbReference type="InterPro" id="IPR005174">
    <property type="entry name" value="KIB1-4_b-propeller"/>
</dbReference>
<organism evidence="3">
    <name type="scientific">Eucalyptus grandis</name>
    <name type="common">Flooded gum</name>
    <dbReference type="NCBI Taxonomy" id="71139"/>
    <lineage>
        <taxon>Eukaryota</taxon>
        <taxon>Viridiplantae</taxon>
        <taxon>Streptophyta</taxon>
        <taxon>Embryophyta</taxon>
        <taxon>Tracheophyta</taxon>
        <taxon>Spermatophyta</taxon>
        <taxon>Magnoliopsida</taxon>
        <taxon>eudicotyledons</taxon>
        <taxon>Gunneridae</taxon>
        <taxon>Pentapetalae</taxon>
        <taxon>rosids</taxon>
        <taxon>malvids</taxon>
        <taxon>Myrtales</taxon>
        <taxon>Myrtaceae</taxon>
        <taxon>Myrtoideae</taxon>
        <taxon>Eucalypteae</taxon>
        <taxon>Eucalyptus</taxon>
    </lineage>
</organism>
<dbReference type="CDD" id="cd09917">
    <property type="entry name" value="F-box_SF"/>
    <property type="match status" value="1"/>
</dbReference>
<dbReference type="OrthoDB" id="642536at2759"/>